<dbReference type="AlphaFoldDB" id="W0V7Q0"/>
<dbReference type="HOGENOM" id="CLU_3153761_0_0_4"/>
<dbReference type="STRING" id="1349767.GJA_2742"/>
<evidence type="ECO:0000313" key="2">
    <source>
        <dbReference type="Proteomes" id="UP000027604"/>
    </source>
</evidence>
<keyword evidence="2" id="KW-1185">Reference proteome</keyword>
<accession>W0V7Q0</accession>
<organism evidence="1 2">
    <name type="scientific">Janthinobacterium agaricidamnosum NBRC 102515 = DSM 9628</name>
    <dbReference type="NCBI Taxonomy" id="1349767"/>
    <lineage>
        <taxon>Bacteria</taxon>
        <taxon>Pseudomonadati</taxon>
        <taxon>Pseudomonadota</taxon>
        <taxon>Betaproteobacteria</taxon>
        <taxon>Burkholderiales</taxon>
        <taxon>Oxalobacteraceae</taxon>
        <taxon>Janthinobacterium</taxon>
    </lineage>
</organism>
<reference evidence="1 2" key="1">
    <citation type="journal article" date="2015" name="Genome Announc.">
        <title>Genome Sequence of Mushroom Soft-Rot Pathogen Janthinobacterium agaricidamnosum.</title>
        <authorList>
            <person name="Graupner K."/>
            <person name="Lackner G."/>
            <person name="Hertweck C."/>
        </authorList>
    </citation>
    <scope>NUCLEOTIDE SEQUENCE [LARGE SCALE GENOMIC DNA]</scope>
    <source>
        <strain evidence="2">NBRC 102515 / DSM 9628</strain>
    </source>
</reference>
<gene>
    <name evidence="1" type="ORF">GJA_2742</name>
</gene>
<dbReference type="Proteomes" id="UP000027604">
    <property type="component" value="Chromosome I"/>
</dbReference>
<proteinExistence type="predicted"/>
<sequence length="48" mass="5785">MVFLLNFRIKCTFFCFLSFKNFFLKLSHCSSLEKSHFIDVFLESRVDV</sequence>
<dbReference type="KEGG" id="jag:GJA_2742"/>
<evidence type="ECO:0000313" key="1">
    <source>
        <dbReference type="EMBL" id="CDG83373.1"/>
    </source>
</evidence>
<protein>
    <submittedName>
        <fullName evidence="1">Uncharacterized protein</fullName>
    </submittedName>
</protein>
<name>W0V7Q0_9BURK</name>
<dbReference type="EMBL" id="HG322949">
    <property type="protein sequence ID" value="CDG83373.1"/>
    <property type="molecule type" value="Genomic_DNA"/>
</dbReference>